<gene>
    <name evidence="2" type="ORF">TWF506_004801</name>
</gene>
<name>A0AAN8RPC7_9PEZI</name>
<sequence length="953" mass="109667">MPHNQDTCFSRLSAGVTQSILSYLCHQDQIAFARCSKKFYSLASPTIFDCVKIYNKKTAELFGEGRRLEFARKYVRSVKLWVTYKYESTGPMLQAIAVFPNLSELEIRVETPGRFELERNIYAAVISLLSTMPYYEGLRQLAFVSRRKAASYRALCGGTELLSDVSTDYEFSDKIYKDRIEGKPGETIAIKRYKMERNRRENYKRLWSKLSPENQKFLGPFLSNKEFKKLVSDKLHFPKNVESLKIWTTGYAHTFCLPLTNCKTLTKLSLNQAKYPIMGDYPSAHILQLPQVKILRLEFSQNPDLRYLAHLPTQYPDLEVLEIRNNDVRNYWDSCDQDILTYIPNFPKVVKMTIPWPRIPTGGAGGYSMSKGIYRMEIALGGRIEKGDFRALQKVKMFGTRLVGGTPDETNVTCLVSKEVSNQNGLRRFKWEGDTWDYYDTDRSDIEASPESLYVRDEEEAEDRLKIRRGIIAGEYWHDKQLEYYETSKILVSRRAVGKKIQTTHGPLVQLPTEIIYLILKNLGSYYGKPLSRCCRRFYFLMFPDRVRGVMFNRHGYHNGRYIARYKYSPRDLRPPDDGPGGNSAHLQRFDEGRCFASLRQYIQTARFYALDILDVSVGLPLAAQFSNVTKIKIWVKYSRGVERQLYAAILACLPTLSCYSNLKHIIFVWKGSDRSSESDGNSSDESDSPSKLCADNLRTDFESTVKNASPQEKQILTKFISHDALPKVLWERGLGFPKSLRYLKLDITEFEPSFCLALVHCKALVALHITVRSPSSIIIMDSRAPNIVPEFLNMKALALYFPNGYDGNHLSHLAKQFPNLEKLYLPPPNKIRNTSWISSIPNLKKLEYLELPWPGSPGTLEAIPSSRLETDLAERLTAGDFPALEIAKVSQKYDWYGNPGYRNAFATISRVSNDQENTEDSHWKAEWEVNRITENFETRAKRLNRMCKNRDV</sequence>
<evidence type="ECO:0000313" key="3">
    <source>
        <dbReference type="Proteomes" id="UP001307849"/>
    </source>
</evidence>
<dbReference type="Proteomes" id="UP001307849">
    <property type="component" value="Unassembled WGS sequence"/>
</dbReference>
<reference evidence="2 3" key="1">
    <citation type="submission" date="2019-10" db="EMBL/GenBank/DDBJ databases">
        <authorList>
            <person name="Palmer J.M."/>
        </authorList>
    </citation>
    <scope>NUCLEOTIDE SEQUENCE [LARGE SCALE GENOMIC DNA]</scope>
    <source>
        <strain evidence="2 3">TWF506</strain>
    </source>
</reference>
<dbReference type="EMBL" id="JAVHJM010000015">
    <property type="protein sequence ID" value="KAK6497328.1"/>
    <property type="molecule type" value="Genomic_DNA"/>
</dbReference>
<keyword evidence="3" id="KW-1185">Reference proteome</keyword>
<feature type="domain" description="F-box" evidence="1">
    <location>
        <begin position="10"/>
        <end position="43"/>
    </location>
</feature>
<dbReference type="InterPro" id="IPR032675">
    <property type="entry name" value="LRR_dom_sf"/>
</dbReference>
<proteinExistence type="predicted"/>
<dbReference type="InterPro" id="IPR001810">
    <property type="entry name" value="F-box_dom"/>
</dbReference>
<protein>
    <recommendedName>
        <fullName evidence="1">F-box domain-containing protein</fullName>
    </recommendedName>
</protein>
<comment type="caution">
    <text evidence="2">The sequence shown here is derived from an EMBL/GenBank/DDBJ whole genome shotgun (WGS) entry which is preliminary data.</text>
</comment>
<dbReference type="Pfam" id="PF00646">
    <property type="entry name" value="F-box"/>
    <property type="match status" value="1"/>
</dbReference>
<dbReference type="Gene3D" id="3.80.10.10">
    <property type="entry name" value="Ribonuclease Inhibitor"/>
    <property type="match status" value="1"/>
</dbReference>
<dbReference type="SUPFAM" id="SSF52058">
    <property type="entry name" value="L domain-like"/>
    <property type="match status" value="1"/>
</dbReference>
<evidence type="ECO:0000259" key="1">
    <source>
        <dbReference type="Pfam" id="PF00646"/>
    </source>
</evidence>
<evidence type="ECO:0000313" key="2">
    <source>
        <dbReference type="EMBL" id="KAK6497328.1"/>
    </source>
</evidence>
<accession>A0AAN8RPC7</accession>
<organism evidence="2 3">
    <name type="scientific">Arthrobotrys conoides</name>
    <dbReference type="NCBI Taxonomy" id="74498"/>
    <lineage>
        <taxon>Eukaryota</taxon>
        <taxon>Fungi</taxon>
        <taxon>Dikarya</taxon>
        <taxon>Ascomycota</taxon>
        <taxon>Pezizomycotina</taxon>
        <taxon>Orbiliomycetes</taxon>
        <taxon>Orbiliales</taxon>
        <taxon>Orbiliaceae</taxon>
        <taxon>Arthrobotrys</taxon>
    </lineage>
</organism>
<dbReference type="AlphaFoldDB" id="A0AAN8RPC7"/>